<feature type="compositionally biased region" description="Basic residues" evidence="5">
    <location>
        <begin position="631"/>
        <end position="648"/>
    </location>
</feature>
<feature type="transmembrane region" description="Helical" evidence="6">
    <location>
        <begin position="188"/>
        <end position="212"/>
    </location>
</feature>
<evidence type="ECO:0000313" key="8">
    <source>
        <dbReference type="Proteomes" id="UP000694846"/>
    </source>
</evidence>
<dbReference type="RefSeq" id="XP_025419884.1">
    <property type="nucleotide sequence ID" value="XM_025564099.1"/>
</dbReference>
<evidence type="ECO:0000256" key="4">
    <source>
        <dbReference type="ARBA" id="ARBA00023136"/>
    </source>
</evidence>
<feature type="transmembrane region" description="Helical" evidence="6">
    <location>
        <begin position="321"/>
        <end position="344"/>
    </location>
</feature>
<dbReference type="Proteomes" id="UP000694846">
    <property type="component" value="Unplaced"/>
</dbReference>
<dbReference type="OrthoDB" id="1684102at2759"/>
<feature type="transmembrane region" description="Helical" evidence="6">
    <location>
        <begin position="564"/>
        <end position="590"/>
    </location>
</feature>
<keyword evidence="3 6" id="KW-1133">Transmembrane helix</keyword>
<gene>
    <name evidence="9" type="primary">LOC112690156</name>
</gene>
<evidence type="ECO:0000256" key="5">
    <source>
        <dbReference type="SAM" id="MobiDB-lite"/>
    </source>
</evidence>
<dbReference type="PANTHER" id="PTHR22950">
    <property type="entry name" value="AMINO ACID TRANSPORTER"/>
    <property type="match status" value="1"/>
</dbReference>
<evidence type="ECO:0000256" key="3">
    <source>
        <dbReference type="ARBA" id="ARBA00022989"/>
    </source>
</evidence>
<dbReference type="GO" id="GO:0015179">
    <property type="term" value="F:L-amino acid transmembrane transporter activity"/>
    <property type="evidence" value="ECO:0007669"/>
    <property type="project" value="TreeGrafter"/>
</dbReference>
<keyword evidence="4 6" id="KW-0472">Membrane</keyword>
<organism evidence="8 9">
    <name type="scientific">Sipha flava</name>
    <name type="common">yellow sugarcane aphid</name>
    <dbReference type="NCBI Taxonomy" id="143950"/>
    <lineage>
        <taxon>Eukaryota</taxon>
        <taxon>Metazoa</taxon>
        <taxon>Ecdysozoa</taxon>
        <taxon>Arthropoda</taxon>
        <taxon>Hexapoda</taxon>
        <taxon>Insecta</taxon>
        <taxon>Pterygota</taxon>
        <taxon>Neoptera</taxon>
        <taxon>Paraneoptera</taxon>
        <taxon>Hemiptera</taxon>
        <taxon>Sternorrhyncha</taxon>
        <taxon>Aphidomorpha</taxon>
        <taxon>Aphidoidea</taxon>
        <taxon>Aphididae</taxon>
        <taxon>Sipha</taxon>
    </lineage>
</organism>
<feature type="domain" description="Amino acid transporter transmembrane" evidence="7">
    <location>
        <begin position="163"/>
        <end position="591"/>
    </location>
</feature>
<proteinExistence type="predicted"/>
<protein>
    <submittedName>
        <fullName evidence="9">Proton-coupled amino acid transporter-like protein pathetic</fullName>
    </submittedName>
</protein>
<dbReference type="Pfam" id="PF01490">
    <property type="entry name" value="Aa_trans"/>
    <property type="match status" value="1"/>
</dbReference>
<feature type="region of interest" description="Disordered" evidence="5">
    <location>
        <begin position="1"/>
        <end position="60"/>
    </location>
</feature>
<sequence length="720" mass="77090">MDNPAADLRDDVVDSWSPTDSQQTHNQIKTSGSQSSITSTNNVTSTPSSQQQTQQQYKRNASTYSIDLPATLGLMAANDAAGANNTASKTSSTMKLTEYSSSGSNSSVGDAVLAAAYTDPGANNVARNGHGPGGRRRKGGKKQPRYDPFQMRDKSKATTDGGALLHLIKSSLGSGILAMPNAFKNGGLIFGLVGTAAIGTLCTHCIYLLVLCSQTLARRTRRPALGFADTAAAAFSTGPRRFRAWAPFAREFVNAALFCTYYFGNTVYVVLVAASFKQVADTHTPIEYHFSIRAWILGLAVPLVPLGIIRTLRLLVPFSAIATGFILVGLGCTMSWVVTGASLFAGETALAAAQPLPDITSRPWIAPIGHMPLFFATVLFAMEGIGTVLPIENSMRHPQRFLTARPCGVLNSAMTLVVCLYSIAGFLGYLRFGDATDGSITLNLPNDLFAEAVKIMVALSILFSYGLQFCVPSEIVWTRLEPWLRKRKQNSMYLNGDKTSSTVATNVIASGNTTTAVSVDEKKQLELELNQQEAPMDGAYYVMRAVMILGTVLIAALVPDLAPFISLIGAVFFSILGLMCPAVIHLFAFWEHDDEDGEDNGDTDSEDDLDFDGDYYAVSDDADLDGGVQHRSQRRRSSGRSTRRRKGMSRWAMAKDMAIVMIALIALVSGTYASLVDIVAFYGAGGEDSRHGANVNGTATTTTTIGPGPESAFLVAGETV</sequence>
<feature type="transmembrane region" description="Helical" evidence="6">
    <location>
        <begin position="288"/>
        <end position="309"/>
    </location>
</feature>
<feature type="transmembrane region" description="Helical" evidence="6">
    <location>
        <begin position="409"/>
        <end position="432"/>
    </location>
</feature>
<accession>A0A8B8G9J0</accession>
<dbReference type="GO" id="GO:0005774">
    <property type="term" value="C:vacuolar membrane"/>
    <property type="evidence" value="ECO:0007669"/>
    <property type="project" value="TreeGrafter"/>
</dbReference>
<name>A0A8B8G9J0_9HEMI</name>
<feature type="region of interest" description="Disordered" evidence="5">
    <location>
        <begin position="121"/>
        <end position="156"/>
    </location>
</feature>
<dbReference type="AlphaFoldDB" id="A0A8B8G9J0"/>
<feature type="transmembrane region" description="Helical" evidence="6">
    <location>
        <begin position="658"/>
        <end position="682"/>
    </location>
</feature>
<evidence type="ECO:0000256" key="6">
    <source>
        <dbReference type="SAM" id="Phobius"/>
    </source>
</evidence>
<evidence type="ECO:0000313" key="9">
    <source>
        <dbReference type="RefSeq" id="XP_025419884.1"/>
    </source>
</evidence>
<dbReference type="PANTHER" id="PTHR22950:SF494">
    <property type="entry name" value="GH04538P"/>
    <property type="match status" value="1"/>
</dbReference>
<feature type="compositionally biased region" description="Low complexity" evidence="5">
    <location>
        <begin position="33"/>
        <end position="56"/>
    </location>
</feature>
<feature type="compositionally biased region" description="Polar residues" evidence="5">
    <location>
        <begin position="16"/>
        <end position="32"/>
    </location>
</feature>
<reference evidence="9" key="1">
    <citation type="submission" date="2025-08" db="UniProtKB">
        <authorList>
            <consortium name="RefSeq"/>
        </authorList>
    </citation>
    <scope>IDENTIFICATION</scope>
    <source>
        <tissue evidence="9">Whole body</tissue>
    </source>
</reference>
<feature type="transmembrane region" description="Helical" evidence="6">
    <location>
        <begin position="452"/>
        <end position="477"/>
    </location>
</feature>
<feature type="transmembrane region" description="Helical" evidence="6">
    <location>
        <begin position="364"/>
        <end position="389"/>
    </location>
</feature>
<feature type="region of interest" description="Disordered" evidence="5">
    <location>
        <begin position="620"/>
        <end position="648"/>
    </location>
</feature>
<evidence type="ECO:0000256" key="1">
    <source>
        <dbReference type="ARBA" id="ARBA00004141"/>
    </source>
</evidence>
<keyword evidence="2 6" id="KW-0812">Transmembrane</keyword>
<feature type="compositionally biased region" description="Basic residues" evidence="5">
    <location>
        <begin position="133"/>
        <end position="143"/>
    </location>
</feature>
<dbReference type="InterPro" id="IPR013057">
    <property type="entry name" value="AA_transpt_TM"/>
</dbReference>
<evidence type="ECO:0000256" key="2">
    <source>
        <dbReference type="ARBA" id="ARBA00022692"/>
    </source>
</evidence>
<dbReference type="GeneID" id="112690156"/>
<feature type="transmembrane region" description="Helical" evidence="6">
    <location>
        <begin position="252"/>
        <end position="276"/>
    </location>
</feature>
<feature type="transmembrane region" description="Helical" evidence="6">
    <location>
        <begin position="539"/>
        <end position="558"/>
    </location>
</feature>
<keyword evidence="8" id="KW-1185">Reference proteome</keyword>
<evidence type="ECO:0000259" key="7">
    <source>
        <dbReference type="Pfam" id="PF01490"/>
    </source>
</evidence>
<comment type="subcellular location">
    <subcellularLocation>
        <location evidence="1">Membrane</location>
        <topology evidence="1">Multi-pass membrane protein</topology>
    </subcellularLocation>
</comment>